<evidence type="ECO:0000313" key="12">
    <source>
        <dbReference type="EMBL" id="KAF6730043.1"/>
    </source>
</evidence>
<evidence type="ECO:0000313" key="13">
    <source>
        <dbReference type="Proteomes" id="UP000646548"/>
    </source>
</evidence>
<dbReference type="EMBL" id="WKFB01000245">
    <property type="protein sequence ID" value="KAF6730043.1"/>
    <property type="molecule type" value="Genomic_DNA"/>
</dbReference>
<comment type="caution">
    <text evidence="12">The sequence shown here is derived from an EMBL/GenBank/DDBJ whole genome shotgun (WGS) entry which is preliminary data.</text>
</comment>
<dbReference type="GO" id="GO:0003677">
    <property type="term" value="F:DNA binding"/>
    <property type="evidence" value="ECO:0007669"/>
    <property type="project" value="UniProtKB-KW"/>
</dbReference>
<keyword evidence="3" id="KW-1017">Isopeptide bond</keyword>
<dbReference type="GO" id="GO:0043626">
    <property type="term" value="C:PCNA complex"/>
    <property type="evidence" value="ECO:0007669"/>
    <property type="project" value="TreeGrafter"/>
</dbReference>
<evidence type="ECO:0000256" key="1">
    <source>
        <dbReference type="ARBA" id="ARBA00004123"/>
    </source>
</evidence>
<evidence type="ECO:0000256" key="6">
    <source>
        <dbReference type="ARBA" id="ARBA00023242"/>
    </source>
</evidence>
<evidence type="ECO:0000256" key="5">
    <source>
        <dbReference type="ARBA" id="ARBA00023125"/>
    </source>
</evidence>
<evidence type="ECO:0000256" key="8">
    <source>
        <dbReference type="RuleBase" id="RU000641"/>
    </source>
</evidence>
<dbReference type="PROSITE" id="PS01251">
    <property type="entry name" value="PCNA_1"/>
    <property type="match status" value="1"/>
</dbReference>
<dbReference type="GO" id="GO:0006272">
    <property type="term" value="P:leading strand elongation"/>
    <property type="evidence" value="ECO:0007669"/>
    <property type="project" value="TreeGrafter"/>
</dbReference>
<dbReference type="InterPro" id="IPR022659">
    <property type="entry name" value="Pr_cel_nuc_antig_CS"/>
</dbReference>
<dbReference type="HAMAP" id="MF_00317">
    <property type="entry name" value="DNApol_clamp_arch"/>
    <property type="match status" value="1"/>
</dbReference>
<evidence type="ECO:0000256" key="9">
    <source>
        <dbReference type="RuleBase" id="RU003671"/>
    </source>
</evidence>
<dbReference type="SUPFAM" id="SSF55979">
    <property type="entry name" value="DNA clamp"/>
    <property type="match status" value="2"/>
</dbReference>
<dbReference type="FunFam" id="3.70.10.10:FF:000001">
    <property type="entry name" value="Proliferating cell nuclear antigen"/>
    <property type="match status" value="1"/>
</dbReference>
<keyword evidence="4 9" id="KW-0235">DNA replication</keyword>
<dbReference type="GO" id="GO:0030337">
    <property type="term" value="F:DNA polymerase processivity factor activity"/>
    <property type="evidence" value="ECO:0007669"/>
    <property type="project" value="InterPro"/>
</dbReference>
<dbReference type="GO" id="GO:0019985">
    <property type="term" value="P:translesion synthesis"/>
    <property type="evidence" value="ECO:0007669"/>
    <property type="project" value="TreeGrafter"/>
</dbReference>
<proteinExistence type="inferred from homology"/>
<dbReference type="InterPro" id="IPR022648">
    <property type="entry name" value="Pr_cel_nuc_antig_N"/>
</dbReference>
<dbReference type="Proteomes" id="UP000646548">
    <property type="component" value="Unassembled WGS sequence"/>
</dbReference>
<dbReference type="InterPro" id="IPR046938">
    <property type="entry name" value="DNA_clamp_sf"/>
</dbReference>
<evidence type="ECO:0000256" key="4">
    <source>
        <dbReference type="ARBA" id="ARBA00022705"/>
    </source>
</evidence>
<evidence type="ECO:0000256" key="3">
    <source>
        <dbReference type="ARBA" id="ARBA00022499"/>
    </source>
</evidence>
<evidence type="ECO:0000256" key="7">
    <source>
        <dbReference type="ARBA" id="ARBA00063226"/>
    </source>
</evidence>
<comment type="similarity">
    <text evidence="2 9">Belongs to the PCNA family.</text>
</comment>
<dbReference type="PROSITE" id="PS00293">
    <property type="entry name" value="PCNA_2"/>
    <property type="match status" value="1"/>
</dbReference>
<evidence type="ECO:0000259" key="11">
    <source>
        <dbReference type="Pfam" id="PF02747"/>
    </source>
</evidence>
<feature type="domain" description="Proliferating cell nuclear antigen PCNA C-terminal" evidence="11">
    <location>
        <begin position="127"/>
        <end position="236"/>
    </location>
</feature>
<dbReference type="Pfam" id="PF02747">
    <property type="entry name" value="PCNA_C"/>
    <property type="match status" value="1"/>
</dbReference>
<dbReference type="FunFam" id="3.10.150.10:FF:000008">
    <property type="entry name" value="Proliferating cell nuclear antigen"/>
    <property type="match status" value="1"/>
</dbReference>
<dbReference type="PANTHER" id="PTHR11352:SF0">
    <property type="entry name" value="PROLIFERATING CELL NUCLEAR ANTIGEN"/>
    <property type="match status" value="1"/>
</dbReference>
<gene>
    <name evidence="12" type="ORF">FQA47_011948</name>
</gene>
<name>A0A834CN28_ORYME</name>
<keyword evidence="5 9" id="KW-0238">DNA-binding</keyword>
<dbReference type="GO" id="GO:0006298">
    <property type="term" value="P:mismatch repair"/>
    <property type="evidence" value="ECO:0007669"/>
    <property type="project" value="TreeGrafter"/>
</dbReference>
<dbReference type="InterPro" id="IPR022649">
    <property type="entry name" value="Pr_cel_nuc_antig_C"/>
</dbReference>
<comment type="function">
    <text evidence="8">This protein is an auxiliary protein of DNA polymerase delta and is involved in the control of eukaryotic DNA replication by increasing the polymerase's processivity during elongation of the leading strand.</text>
</comment>
<sequence>MFEARLVQGSILKKVLEALKDLITEACWDVSSSGISLQSMDSSHVSLVQLTLRHDGFDSYRCDRNLAMGVNLSSMSKILKCAGNEDIITLRAEDNADTLALVFETINQEKVSDYEMKLMDLDVEQLGIPEQEYSCVVKMPSGEFARICRDLSQIGDAVMISCAKDGVKFSASGELGTGNVKLSQTSNVDKEEEAVTIEMNEPVQLIFALNYLNFFTKATPLSKTVTLSMSADIPLGFSSTSGSGPKLDHSAVQHDRLLFCREAVQSCPWTRRIQSQMAAIWLFLCEAGEVQSSRDHGGSSHLAPISRDEATLPAKFHTSSSRHRPYQRLNKCSVIGSRWRGSWRQRGRSPLRSGTPLTNMQADGKMVDGSLLGDANGVEPAPGRVKDSGKWQRPRFSRKALMKCCLVKWIIASKQAQDK</sequence>
<dbReference type="PRINTS" id="PR00339">
    <property type="entry name" value="PCNACYCLIN"/>
</dbReference>
<dbReference type="GO" id="GO:0006275">
    <property type="term" value="P:regulation of DNA replication"/>
    <property type="evidence" value="ECO:0007669"/>
    <property type="project" value="InterPro"/>
</dbReference>
<feature type="non-terminal residue" evidence="12">
    <location>
        <position position="419"/>
    </location>
</feature>
<dbReference type="CDD" id="cd00577">
    <property type="entry name" value="PCNA"/>
    <property type="match status" value="1"/>
</dbReference>
<dbReference type="PANTHER" id="PTHR11352">
    <property type="entry name" value="PROLIFERATING CELL NUCLEAR ANTIGEN"/>
    <property type="match status" value="1"/>
</dbReference>
<comment type="subcellular location">
    <subcellularLocation>
        <location evidence="1 8">Nucleus</location>
    </subcellularLocation>
</comment>
<dbReference type="InterPro" id="IPR000730">
    <property type="entry name" value="Pr_cel_nuc_antig"/>
</dbReference>
<accession>A0A834CN28</accession>
<reference evidence="12" key="1">
    <citation type="journal article" name="BMC Genomics">
        <title>Long-read sequencing and de novo genome assembly of marine medaka (Oryzias melastigma).</title>
        <authorList>
            <person name="Liang P."/>
            <person name="Saqib H.S.A."/>
            <person name="Ni X."/>
            <person name="Shen Y."/>
        </authorList>
    </citation>
    <scope>NUCLEOTIDE SEQUENCE</scope>
    <source>
        <strain evidence="12">Bigg-433</strain>
    </source>
</reference>
<evidence type="ECO:0000259" key="10">
    <source>
        <dbReference type="Pfam" id="PF00705"/>
    </source>
</evidence>
<dbReference type="Gene3D" id="3.10.150.10">
    <property type="entry name" value="DNA Polymerase III, subunit A, domain 2"/>
    <property type="match status" value="2"/>
</dbReference>
<dbReference type="AlphaFoldDB" id="A0A834CN28"/>
<dbReference type="NCBIfam" id="TIGR00590">
    <property type="entry name" value="pcna"/>
    <property type="match status" value="1"/>
</dbReference>
<comment type="subunit">
    <text evidence="7">Homotrimer. Forms a complex with activator 1 heteropentamer in the presence of ATP. Component of the replisome complex.</text>
</comment>
<feature type="domain" description="Proliferating cell nuclear antigen PCNA N-terminal" evidence="10">
    <location>
        <begin position="1"/>
        <end position="124"/>
    </location>
</feature>
<dbReference type="Pfam" id="PF00705">
    <property type="entry name" value="PCNA_N"/>
    <property type="match status" value="1"/>
</dbReference>
<keyword evidence="6 8" id="KW-0539">Nucleus</keyword>
<evidence type="ECO:0000256" key="2">
    <source>
        <dbReference type="ARBA" id="ARBA00010462"/>
    </source>
</evidence>
<protein>
    <recommendedName>
        <fullName evidence="8">DNA sliding clamp PCNA</fullName>
    </recommendedName>
</protein>
<organism evidence="12 13">
    <name type="scientific">Oryzias melastigma</name>
    <name type="common">Marine medaka</name>
    <dbReference type="NCBI Taxonomy" id="30732"/>
    <lineage>
        <taxon>Eukaryota</taxon>
        <taxon>Metazoa</taxon>
        <taxon>Chordata</taxon>
        <taxon>Craniata</taxon>
        <taxon>Vertebrata</taxon>
        <taxon>Euteleostomi</taxon>
        <taxon>Actinopterygii</taxon>
        <taxon>Neopterygii</taxon>
        <taxon>Teleostei</taxon>
        <taxon>Neoteleostei</taxon>
        <taxon>Acanthomorphata</taxon>
        <taxon>Ovalentaria</taxon>
        <taxon>Atherinomorphae</taxon>
        <taxon>Beloniformes</taxon>
        <taxon>Adrianichthyidae</taxon>
        <taxon>Oryziinae</taxon>
        <taxon>Oryzias</taxon>
    </lineage>
</organism>